<evidence type="ECO:0000259" key="9">
    <source>
        <dbReference type="Pfam" id="PF00535"/>
    </source>
</evidence>
<dbReference type="Gene3D" id="3.90.550.10">
    <property type="entry name" value="Spore Coat Polysaccharide Biosynthesis Protein SpsA, Chain A"/>
    <property type="match status" value="1"/>
</dbReference>
<feature type="non-terminal residue" evidence="10">
    <location>
        <position position="267"/>
    </location>
</feature>
<comment type="caution">
    <text evidence="10">The sequence shown here is derived from an EMBL/GenBank/DDBJ whole genome shotgun (WGS) entry which is preliminary data.</text>
</comment>
<organism evidence="10 11">
    <name type="scientific">Candidatus Roizmanbacteria bacterium CG_4_10_14_3_um_filter_39_13</name>
    <dbReference type="NCBI Taxonomy" id="1974831"/>
    <lineage>
        <taxon>Bacteria</taxon>
        <taxon>Candidatus Roizmaniibacteriota</taxon>
    </lineage>
</organism>
<dbReference type="GO" id="GO:0009103">
    <property type="term" value="P:lipopolysaccharide biosynthetic process"/>
    <property type="evidence" value="ECO:0007669"/>
    <property type="project" value="UniProtKB-KW"/>
</dbReference>
<dbReference type="PANTHER" id="PTHR48090:SF3">
    <property type="entry name" value="UNDECAPRENYL-PHOSPHATE 4-DEOXY-4-FORMAMIDO-L-ARABINOSE TRANSFERASE"/>
    <property type="match status" value="1"/>
</dbReference>
<dbReference type="GO" id="GO:0005886">
    <property type="term" value="C:plasma membrane"/>
    <property type="evidence" value="ECO:0007669"/>
    <property type="project" value="TreeGrafter"/>
</dbReference>
<dbReference type="EMBL" id="PFJH01000111">
    <property type="protein sequence ID" value="PIX68550.1"/>
    <property type="molecule type" value="Genomic_DNA"/>
</dbReference>
<evidence type="ECO:0000256" key="8">
    <source>
        <dbReference type="SAM" id="Phobius"/>
    </source>
</evidence>
<dbReference type="GO" id="GO:0016757">
    <property type="term" value="F:glycosyltransferase activity"/>
    <property type="evidence" value="ECO:0007669"/>
    <property type="project" value="UniProtKB-KW"/>
</dbReference>
<dbReference type="Pfam" id="PF00535">
    <property type="entry name" value="Glycos_transf_2"/>
    <property type="match status" value="1"/>
</dbReference>
<name>A0A2M7LKG5_9BACT</name>
<feature type="transmembrane region" description="Helical" evidence="8">
    <location>
        <begin position="222"/>
        <end position="246"/>
    </location>
</feature>
<accession>A0A2M7LKG5</accession>
<dbReference type="Proteomes" id="UP000228500">
    <property type="component" value="Unassembled WGS sequence"/>
</dbReference>
<dbReference type="SUPFAM" id="SSF53448">
    <property type="entry name" value="Nucleotide-diphospho-sugar transferases"/>
    <property type="match status" value="1"/>
</dbReference>
<dbReference type="CDD" id="cd04187">
    <property type="entry name" value="DPM1_like_bac"/>
    <property type="match status" value="1"/>
</dbReference>
<evidence type="ECO:0000256" key="6">
    <source>
        <dbReference type="ARBA" id="ARBA00022989"/>
    </source>
</evidence>
<dbReference type="AlphaFoldDB" id="A0A2M7LKG5"/>
<evidence type="ECO:0000256" key="5">
    <source>
        <dbReference type="ARBA" id="ARBA00022985"/>
    </source>
</evidence>
<keyword evidence="3 10" id="KW-0808">Transferase</keyword>
<evidence type="ECO:0000313" key="11">
    <source>
        <dbReference type="Proteomes" id="UP000228500"/>
    </source>
</evidence>
<dbReference type="PANTHER" id="PTHR48090">
    <property type="entry name" value="UNDECAPRENYL-PHOSPHATE 4-DEOXY-4-FORMAMIDO-L-ARABINOSE TRANSFERASE-RELATED"/>
    <property type="match status" value="1"/>
</dbReference>
<keyword evidence="2" id="KW-0328">Glycosyltransferase</keyword>
<keyword evidence="5" id="KW-0448">Lipopolysaccharide biosynthesis</keyword>
<feature type="domain" description="Glycosyltransferase 2-like" evidence="9">
    <location>
        <begin position="3"/>
        <end position="157"/>
    </location>
</feature>
<evidence type="ECO:0000256" key="1">
    <source>
        <dbReference type="ARBA" id="ARBA00022475"/>
    </source>
</evidence>
<protein>
    <submittedName>
        <fullName evidence="10">Glycosyltransferase</fullName>
    </submittedName>
</protein>
<evidence type="ECO:0000256" key="3">
    <source>
        <dbReference type="ARBA" id="ARBA00022679"/>
    </source>
</evidence>
<evidence type="ECO:0000256" key="4">
    <source>
        <dbReference type="ARBA" id="ARBA00022692"/>
    </source>
</evidence>
<gene>
    <name evidence="10" type="ORF">COZ40_02685</name>
</gene>
<reference evidence="11" key="1">
    <citation type="submission" date="2017-09" db="EMBL/GenBank/DDBJ databases">
        <title>Depth-based differentiation of microbial function through sediment-hosted aquifers and enrichment of novel symbionts in the deep terrestrial subsurface.</title>
        <authorList>
            <person name="Probst A.J."/>
            <person name="Ladd B."/>
            <person name="Jarett J.K."/>
            <person name="Geller-Mcgrath D.E."/>
            <person name="Sieber C.M.K."/>
            <person name="Emerson J.B."/>
            <person name="Anantharaman K."/>
            <person name="Thomas B.C."/>
            <person name="Malmstrom R."/>
            <person name="Stieglmeier M."/>
            <person name="Klingl A."/>
            <person name="Woyke T."/>
            <person name="Ryan C.M."/>
            <person name="Banfield J.F."/>
        </authorList>
    </citation>
    <scope>NUCLEOTIDE SEQUENCE [LARGE SCALE GENOMIC DNA]</scope>
</reference>
<keyword evidence="4 8" id="KW-0812">Transmembrane</keyword>
<evidence type="ECO:0000313" key="10">
    <source>
        <dbReference type="EMBL" id="PIX68550.1"/>
    </source>
</evidence>
<keyword evidence="6 8" id="KW-1133">Transmembrane helix</keyword>
<evidence type="ECO:0000256" key="2">
    <source>
        <dbReference type="ARBA" id="ARBA00022676"/>
    </source>
</evidence>
<dbReference type="InterPro" id="IPR029044">
    <property type="entry name" value="Nucleotide-diphossugar_trans"/>
</dbReference>
<keyword evidence="1" id="KW-1003">Cell membrane</keyword>
<dbReference type="InterPro" id="IPR001173">
    <property type="entry name" value="Glyco_trans_2-like"/>
</dbReference>
<dbReference type="InterPro" id="IPR050256">
    <property type="entry name" value="Glycosyltransferase_2"/>
</dbReference>
<sequence>MISIIIPFYNEEKNIPILLQEIDEVMRKENKPFEVVLVDDGSEKKIQTPNSNSIKLIEHKKRMGKGEALKTGMSHANGNIIIFMDGDLQDDPHDFPSFFAKLEDGYDLVNGIRSKRKDTGIIQLYSHLANSVLRNIFKSPFTDINCGFKAFKREVLENMPLYGNNFRFLPLSAYYQGFKVAEIPVNNRKRIHGESKFGMSKLFIGLLDMTTAYFVFKFAERPLHFFGTMGGILFSAGFFISLYLAYERIFFNVLLYRRPLLQLGIVL</sequence>
<proteinExistence type="predicted"/>
<evidence type="ECO:0000256" key="7">
    <source>
        <dbReference type="ARBA" id="ARBA00023136"/>
    </source>
</evidence>
<keyword evidence="7 8" id="KW-0472">Membrane</keyword>